<dbReference type="CTD" id="37420"/>
<dbReference type="GO" id="GO:0016020">
    <property type="term" value="C:membrane"/>
    <property type="evidence" value="ECO:0007669"/>
    <property type="project" value="UniProtKB-SubCell"/>
</dbReference>
<dbReference type="Gene3D" id="3.40.50.2000">
    <property type="entry name" value="Glycogen Phosphorylase B"/>
    <property type="match status" value="2"/>
</dbReference>
<proteinExistence type="inferred from homology"/>
<dbReference type="Pfam" id="PF00201">
    <property type="entry name" value="UDPGT"/>
    <property type="match status" value="1"/>
</dbReference>
<dbReference type="InterPro" id="IPR050271">
    <property type="entry name" value="UDP-glycosyltransferase"/>
</dbReference>
<dbReference type="FunFam" id="3.40.50.2000:FF:000050">
    <property type="entry name" value="UDP-glucuronosyltransferase"/>
    <property type="match status" value="1"/>
</dbReference>
<sequence length="528" mass="60084">MQQSMVIRWCLLFLVAFQSMEVNQAARILAPFFFPGKSHLIMTNAIVRELVKRGHEVTFITAFSLAKENLGPNYKEVLIPQYDFWPRIKEKSKKTTVLEMADLSSLTFIALCQDMGLHSTDFAFQQPEVQALIQAKNKLGKYDLLLAEEFYNEGALILGHLYQIPIVTISTFGYTNYLSNMFGFVAPWSFVTHMYLPYTDRLSFSERIHNTYLCTMEVFLRRFYYLPAQDAILRKHFSHLLDEVPTVKQLNNNVSAILINNFMPLDAPRPTSFNMIPVGGLHIVPPKPLPKHLQDFLDGATHGAIYFSLGSQVRSAEFPPEKIQILLEVFGSLKQRVLWKFEADKLDHLPDNVMIQNWLPQADILAHPNVKVFIAHGGQFGIQEAVYYGVPLLGIPIYADQHGNIHKSVAKGYALGLSYDAISTDTLNGSLSELLYNPKYQTNAKRASRIYRDRPLGAMDTAMYWIDYVIEHRGAPHIISASLSLSWYQLYLLDVLAVALVIILIPLLGLYFLCTKSSRRTPTKVKRN</sequence>
<protein>
    <recommendedName>
        <fullName evidence="5">UDP-glucuronosyltransferase</fullName>
        <ecNumber evidence="5">2.4.1.17</ecNumber>
    </recommendedName>
</protein>
<feature type="signal peptide" evidence="5">
    <location>
        <begin position="1"/>
        <end position="25"/>
    </location>
</feature>
<dbReference type="GO" id="GO:0015020">
    <property type="term" value="F:glucuronosyltransferase activity"/>
    <property type="evidence" value="ECO:0007669"/>
    <property type="project" value="UniProtKB-EC"/>
</dbReference>
<evidence type="ECO:0000256" key="5">
    <source>
        <dbReference type="RuleBase" id="RU362059"/>
    </source>
</evidence>
<evidence type="ECO:0000256" key="3">
    <source>
        <dbReference type="ARBA" id="ARBA00022679"/>
    </source>
</evidence>
<keyword evidence="5" id="KW-1133">Transmembrane helix</keyword>
<keyword evidence="2 4" id="KW-0328">Glycosyltransferase</keyword>
<keyword evidence="5" id="KW-0472">Membrane</keyword>
<evidence type="ECO:0000313" key="6">
    <source>
        <dbReference type="Proteomes" id="UP000504634"/>
    </source>
</evidence>
<name>A0A6J2UGL6_DROLE</name>
<organism evidence="6 7">
    <name type="scientific">Drosophila lebanonensis</name>
    <name type="common">Fruit fly</name>
    <name type="synonym">Scaptodrosophila lebanonensis</name>
    <dbReference type="NCBI Taxonomy" id="7225"/>
    <lineage>
        <taxon>Eukaryota</taxon>
        <taxon>Metazoa</taxon>
        <taxon>Ecdysozoa</taxon>
        <taxon>Arthropoda</taxon>
        <taxon>Hexapoda</taxon>
        <taxon>Insecta</taxon>
        <taxon>Pterygota</taxon>
        <taxon>Neoptera</taxon>
        <taxon>Endopterygota</taxon>
        <taxon>Diptera</taxon>
        <taxon>Brachycera</taxon>
        <taxon>Muscomorpha</taxon>
        <taxon>Ephydroidea</taxon>
        <taxon>Drosophilidae</taxon>
        <taxon>Scaptodrosophila</taxon>
    </lineage>
</organism>
<dbReference type="GeneID" id="115634167"/>
<dbReference type="AlphaFoldDB" id="A0A6J2UGL6"/>
<dbReference type="OrthoDB" id="5835829at2759"/>
<dbReference type="FunFam" id="3.40.50.2000:FF:000174">
    <property type="entry name" value="UDP-glucuronosyltransferase"/>
    <property type="match status" value="1"/>
</dbReference>
<feature type="transmembrane region" description="Helical" evidence="5">
    <location>
        <begin position="490"/>
        <end position="514"/>
    </location>
</feature>
<dbReference type="SUPFAM" id="SSF53756">
    <property type="entry name" value="UDP-Glycosyltransferase/glycogen phosphorylase"/>
    <property type="match status" value="1"/>
</dbReference>
<accession>A0A6J2UGL6</accession>
<keyword evidence="3 4" id="KW-0808">Transferase</keyword>
<keyword evidence="6" id="KW-1185">Reference proteome</keyword>
<evidence type="ECO:0000256" key="4">
    <source>
        <dbReference type="RuleBase" id="RU003718"/>
    </source>
</evidence>
<evidence type="ECO:0000256" key="1">
    <source>
        <dbReference type="ARBA" id="ARBA00009995"/>
    </source>
</evidence>
<dbReference type="PANTHER" id="PTHR48043:SF60">
    <property type="entry name" value="UDP-GLUCURONOSYLTRANSFERASE"/>
    <property type="match status" value="1"/>
</dbReference>
<evidence type="ECO:0000256" key="2">
    <source>
        <dbReference type="ARBA" id="ARBA00022676"/>
    </source>
</evidence>
<keyword evidence="5" id="KW-0732">Signal</keyword>
<gene>
    <name evidence="7" type="primary">LOC115634167</name>
</gene>
<comment type="subcellular location">
    <subcellularLocation>
        <location evidence="5">Membrane</location>
        <topology evidence="5">Single-pass membrane protein</topology>
    </subcellularLocation>
</comment>
<dbReference type="RefSeq" id="XP_030387611.1">
    <property type="nucleotide sequence ID" value="XM_030531751.1"/>
</dbReference>
<dbReference type="PANTHER" id="PTHR48043">
    <property type="entry name" value="EG:EG0003.4 PROTEIN-RELATED"/>
    <property type="match status" value="1"/>
</dbReference>
<comment type="similarity">
    <text evidence="1 4">Belongs to the UDP-glycosyltransferase family.</text>
</comment>
<dbReference type="InterPro" id="IPR002213">
    <property type="entry name" value="UDP_glucos_trans"/>
</dbReference>
<keyword evidence="5" id="KW-0812">Transmembrane</keyword>
<dbReference type="Proteomes" id="UP000504634">
    <property type="component" value="Unplaced"/>
</dbReference>
<feature type="chain" id="PRO_5027143397" description="UDP-glucuronosyltransferase" evidence="5">
    <location>
        <begin position="26"/>
        <end position="528"/>
    </location>
</feature>
<dbReference type="PROSITE" id="PS00375">
    <property type="entry name" value="UDPGT"/>
    <property type="match status" value="1"/>
</dbReference>
<dbReference type="CDD" id="cd03784">
    <property type="entry name" value="GT1_Gtf-like"/>
    <property type="match status" value="1"/>
</dbReference>
<evidence type="ECO:0000313" key="7">
    <source>
        <dbReference type="RefSeq" id="XP_030387611.1"/>
    </source>
</evidence>
<dbReference type="InterPro" id="IPR035595">
    <property type="entry name" value="UDP_glycos_trans_CS"/>
</dbReference>
<reference evidence="7" key="1">
    <citation type="submission" date="2025-08" db="UniProtKB">
        <authorList>
            <consortium name="RefSeq"/>
        </authorList>
    </citation>
    <scope>IDENTIFICATION</scope>
    <source>
        <strain evidence="7">11010-0011.00</strain>
        <tissue evidence="7">Whole body</tissue>
    </source>
</reference>
<dbReference type="EC" id="2.4.1.17" evidence="5"/>
<comment type="catalytic activity">
    <reaction evidence="5">
        <text>glucuronate acceptor + UDP-alpha-D-glucuronate = acceptor beta-D-glucuronoside + UDP + H(+)</text>
        <dbReference type="Rhea" id="RHEA:21032"/>
        <dbReference type="ChEBI" id="CHEBI:15378"/>
        <dbReference type="ChEBI" id="CHEBI:58052"/>
        <dbReference type="ChEBI" id="CHEBI:58223"/>
        <dbReference type="ChEBI" id="CHEBI:132367"/>
        <dbReference type="ChEBI" id="CHEBI:132368"/>
        <dbReference type="EC" id="2.4.1.17"/>
    </reaction>
</comment>